<evidence type="ECO:0000313" key="3">
    <source>
        <dbReference type="EMBL" id="KAJ5198949.1"/>
    </source>
</evidence>
<protein>
    <submittedName>
        <fullName evidence="3">Chromatin assembly factor 1 subunit A</fullName>
    </submittedName>
</protein>
<evidence type="ECO:0000256" key="2">
    <source>
        <dbReference type="SAM" id="MobiDB-lite"/>
    </source>
</evidence>
<reference evidence="3" key="1">
    <citation type="submission" date="2022-11" db="EMBL/GenBank/DDBJ databases">
        <authorList>
            <person name="Petersen C."/>
        </authorList>
    </citation>
    <scope>NUCLEOTIDE SEQUENCE</scope>
    <source>
        <strain evidence="3">IBT 16849</strain>
    </source>
</reference>
<accession>A0A9W9JM98</accession>
<evidence type="ECO:0000256" key="1">
    <source>
        <dbReference type="SAM" id="Coils"/>
    </source>
</evidence>
<feature type="region of interest" description="Disordered" evidence="2">
    <location>
        <begin position="951"/>
        <end position="1015"/>
    </location>
</feature>
<feature type="compositionally biased region" description="Low complexity" evidence="2">
    <location>
        <begin position="1295"/>
        <end position="1306"/>
    </location>
</feature>
<reference evidence="3" key="2">
    <citation type="journal article" date="2023" name="IMA Fungus">
        <title>Comparative genomic study of the Penicillium genus elucidates a diverse pangenome and 15 lateral gene transfer events.</title>
        <authorList>
            <person name="Petersen C."/>
            <person name="Sorensen T."/>
            <person name="Nielsen M.R."/>
            <person name="Sondergaard T.E."/>
            <person name="Sorensen J.L."/>
            <person name="Fitzpatrick D.A."/>
            <person name="Frisvad J.C."/>
            <person name="Nielsen K.L."/>
        </authorList>
    </citation>
    <scope>NUCLEOTIDE SEQUENCE</scope>
    <source>
        <strain evidence="3">IBT 16849</strain>
    </source>
</reference>
<dbReference type="PANTHER" id="PTHR42064">
    <property type="entry name" value="YALI0F28677P"/>
    <property type="match status" value="1"/>
</dbReference>
<evidence type="ECO:0000313" key="4">
    <source>
        <dbReference type="Proteomes" id="UP001150879"/>
    </source>
</evidence>
<comment type="caution">
    <text evidence="3">The sequence shown here is derived from an EMBL/GenBank/DDBJ whole genome shotgun (WGS) entry which is preliminary data.</text>
</comment>
<feature type="compositionally biased region" description="Basic residues" evidence="2">
    <location>
        <begin position="1267"/>
        <end position="1276"/>
    </location>
</feature>
<gene>
    <name evidence="3" type="ORF">N7472_004153</name>
</gene>
<dbReference type="PANTHER" id="PTHR42064:SF1">
    <property type="entry name" value="YALI0F28677P"/>
    <property type="match status" value="1"/>
</dbReference>
<feature type="region of interest" description="Disordered" evidence="2">
    <location>
        <begin position="1249"/>
        <end position="1315"/>
    </location>
</feature>
<proteinExistence type="predicted"/>
<name>A0A9W9JM98_9EURO</name>
<keyword evidence="1" id="KW-0175">Coiled coil</keyword>
<dbReference type="EMBL" id="JAPQKP010000003">
    <property type="protein sequence ID" value="KAJ5198949.1"/>
    <property type="molecule type" value="Genomic_DNA"/>
</dbReference>
<organism evidence="3 4">
    <name type="scientific">Penicillium cf. griseofulvum</name>
    <dbReference type="NCBI Taxonomy" id="2972120"/>
    <lineage>
        <taxon>Eukaryota</taxon>
        <taxon>Fungi</taxon>
        <taxon>Dikarya</taxon>
        <taxon>Ascomycota</taxon>
        <taxon>Pezizomycotina</taxon>
        <taxon>Eurotiomycetes</taxon>
        <taxon>Eurotiomycetidae</taxon>
        <taxon>Eurotiales</taxon>
        <taxon>Aspergillaceae</taxon>
        <taxon>Penicillium</taxon>
    </lineage>
</organism>
<feature type="compositionally biased region" description="Polar residues" evidence="2">
    <location>
        <begin position="25"/>
        <end position="39"/>
    </location>
</feature>
<sequence length="1512" mass="169183">MSPALESLDGPGELGSGRASPMVEATSNGHNPGPTTASIPTLVDIPQISFEDLATLYHQNQRKQAQRKRLEKRLRATKVSIGVSARMIRVGLTAQRGLVEALRHDDKASFVTLYHTLQDLQESCSSSTLNDGHTDSMDGELSLGTDIGRLPDFLHQLSPQSRTDFLEILRLVRSDPQFLVDRLQSLSSSQLAAFTSPATILDTNDPAFPSTSRARVQSFLNKSQAQSAAFKDHAYAFERTDPLSILLFNVFAAPLNPETPESRLRMEVWSSVCAQLISNGSSRYYPLIGQILSSWTTGSTWKARPKFELYLMDILQTGAFLLEPIATPPGLDFAMDSLDPMRTDVAEEFFASAVDDLFCVLDDPDGGFPQAVLQFAKAVLRKLDNPEASSRFLEFLFLQWFFSKFLYGALTYPETHGLLLDFHIRKDAREKLLNQVGHRAYAQVFAVLRSMHHFSIPRPIIKGRVENMLSRFHNTMPPKVSADPSISSSHTPLPHQRKSPSTFLMMSALDVLTLLDALFQQSPSSLHSSPASAGFQSWPSSQLPSVNIQPDSLSDSGFARFKHDTSSNPTSHNGSIFSVETHSILTPEDSLSEKAARIRFELTDLDHPNERLSLEQPSGEHWTIFSVAADGHGLTWSLLPDSRYETSKGPMIESEDDAHSTTLGLEENHEALQTAIVRLVKENRIQDASDYGFLSQNVTQPVAMSLKQRFNEAMFCCHHDSDFVGAHYWWNASRQLGQRGTPSSSETTDDSWILGPMHENYSRSLIQSRAIIERCESDFVSLDHSLRRLQTQVKDMTATFCKIRDKMWYMNDVKNSIRYEEAKHVAMALKTMVYSARLFSQFPEEQPSRYGAKSLGGSLFQKPEVQVMNMMKAPSSQGGPNKLSDEQVELTRKWLSHNGIDNFCKGEERIHRFCYEVRMSINKLVGETMTETPVLWASELFQRERSRFEGYGSRTFPGMSMPSTPRPSTTTSEDTNSASHFYGANMPMPDPMSRLSQDTPSLASKPSIQSIISDKWRPQRDLSSIDMSSLGGSPGRAASISTGDTYSTFWSAPQRHPMYATSASSVYSRPPSMFSETATRQPRRVERKTQGKTEFMDGLRQTLTSLLLSDLGSPVWSCGSETDAWFTNALGQKRIQVEMCRRAAVQKFYVDYEERSKHLGQQRGSLKGRRSRSLGNLRVSQHNAPRVEASSQLPQAFLESDGQSDFSYKAVFHRLIEVFSRHGNPFVKLNALRDLRSLVVASLISPQYADSPATTSSSTGEGDRIRNSPRLHRANRHSFSEARANNLPQMDPVLPSSSSSSSPPESVTYGSRRSDYSTPSEAQIVAALRDLILEVKPKTLFRDLQFISAFVPGDQLNKTDRGTAFLQFGLAALSLKEEICHSMVEIADRIVFQELSRRYPPFASDFQSRPGHAIQDAAGMWIITAKEGNPVAQRELAILYLTHPELLPRVTLPLTLPRDTFKAEMMYRRDKDSKSDPQSMCLALHWMQLSASGGDTLARNRLRERDEFDSIA</sequence>
<feature type="coiled-coil region" evidence="1">
    <location>
        <begin position="53"/>
        <end position="80"/>
    </location>
</feature>
<dbReference type="OrthoDB" id="3548913at2759"/>
<feature type="region of interest" description="Disordered" evidence="2">
    <location>
        <begin position="1063"/>
        <end position="1089"/>
    </location>
</feature>
<feature type="region of interest" description="Disordered" evidence="2">
    <location>
        <begin position="1"/>
        <end position="40"/>
    </location>
</feature>
<keyword evidence="4" id="KW-1185">Reference proteome</keyword>
<feature type="region of interest" description="Disordered" evidence="2">
    <location>
        <begin position="1160"/>
        <end position="1190"/>
    </location>
</feature>
<feature type="compositionally biased region" description="Polar residues" evidence="2">
    <location>
        <begin position="994"/>
        <end position="1012"/>
    </location>
</feature>
<feature type="compositionally biased region" description="Low complexity" evidence="2">
    <location>
        <begin position="957"/>
        <end position="972"/>
    </location>
</feature>
<dbReference type="Proteomes" id="UP001150879">
    <property type="component" value="Unassembled WGS sequence"/>
</dbReference>